<evidence type="ECO:0000259" key="2">
    <source>
        <dbReference type="Pfam" id="PF24035"/>
    </source>
</evidence>
<dbReference type="EMBL" id="CP031148">
    <property type="protein sequence ID" value="AXG11017.1"/>
    <property type="molecule type" value="Genomic_DNA"/>
</dbReference>
<evidence type="ECO:0000313" key="6">
    <source>
        <dbReference type="Proteomes" id="UP000253273"/>
    </source>
</evidence>
<sequence length="169" mass="18882">MLSNQRRRCVLYYLNRNPGPVSLRDLAERIAAWENDVEVADLDYKQRKRVYTSLHQTHLPKLDEAGIVDYDRSEGTITLADRATDLDVYLELVGEHDIPWCDFYLGLSAVASLFVVAAWLGVYPFTALPDLLLAGGVVGLFALFAGIHSRRARRNHIGGDDAPIEGPDD</sequence>
<accession>A0A345E5Y0</accession>
<reference evidence="4 5" key="1">
    <citation type="submission" date="2018-07" db="EMBL/GenBank/DDBJ databases">
        <title>Genome sequences of Haloplanus sp. CBA1112.</title>
        <authorList>
            <person name="Kim Y.B."/>
            <person name="Roh S.W."/>
        </authorList>
    </citation>
    <scope>NUCLEOTIDE SEQUENCE [LARGE SCALE GENOMIC DNA]</scope>
    <source>
        <strain evidence="4 5">CBA1112</strain>
    </source>
</reference>
<evidence type="ECO:0000313" key="4">
    <source>
        <dbReference type="EMBL" id="AXG11017.1"/>
    </source>
</evidence>
<keyword evidence="1" id="KW-1133">Transmembrane helix</keyword>
<reference evidence="3 6" key="2">
    <citation type="submission" date="2018-07" db="EMBL/GenBank/DDBJ databases">
        <title>Genome sequences of Haloplanus sp. CBA1113.</title>
        <authorList>
            <person name="Kim Y.B."/>
            <person name="Roh S.W."/>
        </authorList>
    </citation>
    <scope>NUCLEOTIDE SEQUENCE [LARGE SCALE GENOMIC DNA]</scope>
    <source>
        <strain evidence="3 6">CBA1113</strain>
    </source>
</reference>
<dbReference type="InterPro" id="IPR055768">
    <property type="entry name" value="DUF7344"/>
</dbReference>
<accession>A0A345EFP5</accession>
<dbReference type="RefSeq" id="WP_114586727.1">
    <property type="nucleotide sequence ID" value="NZ_CP031148.1"/>
</dbReference>
<dbReference type="EMBL" id="CP031150">
    <property type="protein sequence ID" value="AXG07602.1"/>
    <property type="molecule type" value="Genomic_DNA"/>
</dbReference>
<feature type="transmembrane region" description="Helical" evidence="1">
    <location>
        <begin position="131"/>
        <end position="147"/>
    </location>
</feature>
<proteinExistence type="predicted"/>
<dbReference type="OrthoDB" id="331021at2157"/>
<protein>
    <recommendedName>
        <fullName evidence="2">DUF7344 domain-containing protein</fullName>
    </recommendedName>
</protein>
<dbReference type="Proteomes" id="UP000253273">
    <property type="component" value="Chromosome"/>
</dbReference>
<dbReference type="AlphaFoldDB" id="A0A345E5Y0"/>
<dbReference type="KEGG" id="haj:DU500_14840"/>
<dbReference type="Proteomes" id="UP000252985">
    <property type="component" value="Chromosome"/>
</dbReference>
<evidence type="ECO:0000313" key="5">
    <source>
        <dbReference type="Proteomes" id="UP000252985"/>
    </source>
</evidence>
<keyword evidence="6" id="KW-1185">Reference proteome</keyword>
<evidence type="ECO:0000313" key="3">
    <source>
        <dbReference type="EMBL" id="AXG07602.1"/>
    </source>
</evidence>
<feature type="domain" description="DUF7344" evidence="2">
    <location>
        <begin position="1"/>
        <end position="78"/>
    </location>
</feature>
<dbReference type="GeneID" id="37288274"/>
<keyword evidence="1" id="KW-0472">Membrane</keyword>
<evidence type="ECO:0000256" key="1">
    <source>
        <dbReference type="SAM" id="Phobius"/>
    </source>
</evidence>
<dbReference type="Pfam" id="PF24035">
    <property type="entry name" value="DUF7344"/>
    <property type="match status" value="1"/>
</dbReference>
<gene>
    <name evidence="4" type="ORF">DU484_14810</name>
    <name evidence="3" type="ORF">DU500_14840</name>
</gene>
<dbReference type="KEGG" id="haq:DU484_14810"/>
<organism evidence="3 6">
    <name type="scientific">Haloplanus rubicundus</name>
    <dbReference type="NCBI Taxonomy" id="1547898"/>
    <lineage>
        <taxon>Archaea</taxon>
        <taxon>Methanobacteriati</taxon>
        <taxon>Methanobacteriota</taxon>
        <taxon>Stenosarchaea group</taxon>
        <taxon>Halobacteria</taxon>
        <taxon>Halobacteriales</taxon>
        <taxon>Haloferacaceae</taxon>
        <taxon>Haloplanus</taxon>
    </lineage>
</organism>
<keyword evidence="1" id="KW-0812">Transmembrane</keyword>
<feature type="transmembrane region" description="Helical" evidence="1">
    <location>
        <begin position="103"/>
        <end position="125"/>
    </location>
</feature>
<name>A0A345E5Y0_9EURY</name>